<reference evidence="1 2" key="1">
    <citation type="submission" date="2019-03" db="EMBL/GenBank/DDBJ databases">
        <title>Paraburkholderia sp. isolated from native Mimosa gymnas in Guartela State Park, Brazil.</title>
        <authorList>
            <person name="Paulitsch F."/>
            <person name="Hungria M."/>
            <person name="Delamuta J.R.M."/>
            <person name="Ribeiro R.A."/>
            <person name="Dall'Agnol R."/>
            <person name="Silva J.S.B."/>
        </authorList>
    </citation>
    <scope>NUCLEOTIDE SEQUENCE [LARGE SCALE GENOMIC DNA]</scope>
    <source>
        <strain evidence="1 2">CNPSo 3008</strain>
    </source>
</reference>
<protein>
    <submittedName>
        <fullName evidence="1">Uncharacterized protein</fullName>
    </submittedName>
</protein>
<sequence length="27" mass="3073">MNRLSILVEQAMGLNPMDSSLYVFTNQ</sequence>
<dbReference type="AlphaFoldDB" id="A0A4R5L200"/>
<accession>A0A4R5L200</accession>
<dbReference type="Proteomes" id="UP000295606">
    <property type="component" value="Unassembled WGS sequence"/>
</dbReference>
<evidence type="ECO:0000313" key="2">
    <source>
        <dbReference type="Proteomes" id="UP000295606"/>
    </source>
</evidence>
<name>A0A4R5L200_9BURK</name>
<proteinExistence type="predicted"/>
<evidence type="ECO:0000313" key="1">
    <source>
        <dbReference type="EMBL" id="TDG02556.1"/>
    </source>
</evidence>
<organism evidence="1 2">
    <name type="scientific">Paraburkholderia guartelaensis</name>
    <dbReference type="NCBI Taxonomy" id="2546446"/>
    <lineage>
        <taxon>Bacteria</taxon>
        <taxon>Pseudomonadati</taxon>
        <taxon>Pseudomonadota</taxon>
        <taxon>Betaproteobacteria</taxon>
        <taxon>Burkholderiales</taxon>
        <taxon>Burkholderiaceae</taxon>
        <taxon>Paraburkholderia</taxon>
    </lineage>
</organism>
<comment type="caution">
    <text evidence="1">The sequence shown here is derived from an EMBL/GenBank/DDBJ whole genome shotgun (WGS) entry which is preliminary data.</text>
</comment>
<gene>
    <name evidence="1" type="ORF">E1N52_39185</name>
</gene>
<dbReference type="EMBL" id="SMOD01000059">
    <property type="protein sequence ID" value="TDG02556.1"/>
    <property type="molecule type" value="Genomic_DNA"/>
</dbReference>